<sequence>LDLLYQELMLCWHLGETARDPQIRDPPVNFSCPIPYLKHLNYVESQEYQS</sequence>
<gene>
    <name evidence="1" type="primary">jg20830</name>
    <name evidence="1" type="ORF">PAEG_LOCUS10470</name>
</gene>
<organism evidence="1 2">
    <name type="scientific">Pararge aegeria aegeria</name>
    <dbReference type="NCBI Taxonomy" id="348720"/>
    <lineage>
        <taxon>Eukaryota</taxon>
        <taxon>Metazoa</taxon>
        <taxon>Ecdysozoa</taxon>
        <taxon>Arthropoda</taxon>
        <taxon>Hexapoda</taxon>
        <taxon>Insecta</taxon>
        <taxon>Pterygota</taxon>
        <taxon>Neoptera</taxon>
        <taxon>Endopterygota</taxon>
        <taxon>Lepidoptera</taxon>
        <taxon>Glossata</taxon>
        <taxon>Ditrysia</taxon>
        <taxon>Papilionoidea</taxon>
        <taxon>Nymphalidae</taxon>
        <taxon>Satyrinae</taxon>
        <taxon>Satyrini</taxon>
        <taxon>Parargina</taxon>
        <taxon>Pararge</taxon>
    </lineage>
</organism>
<accession>A0A8S4RA04</accession>
<dbReference type="Proteomes" id="UP000838756">
    <property type="component" value="Unassembled WGS sequence"/>
</dbReference>
<evidence type="ECO:0000313" key="2">
    <source>
        <dbReference type="Proteomes" id="UP000838756"/>
    </source>
</evidence>
<comment type="caution">
    <text evidence="1">The sequence shown here is derived from an EMBL/GenBank/DDBJ whole genome shotgun (WGS) entry which is preliminary data.</text>
</comment>
<keyword evidence="2" id="KW-1185">Reference proteome</keyword>
<proteinExistence type="predicted"/>
<evidence type="ECO:0000313" key="1">
    <source>
        <dbReference type="EMBL" id="CAH2232155.1"/>
    </source>
</evidence>
<feature type="non-terminal residue" evidence="1">
    <location>
        <position position="1"/>
    </location>
</feature>
<name>A0A8S4RA04_9NEOP</name>
<dbReference type="AlphaFoldDB" id="A0A8S4RA04"/>
<reference evidence="1" key="1">
    <citation type="submission" date="2022-03" db="EMBL/GenBank/DDBJ databases">
        <authorList>
            <person name="Lindestad O."/>
        </authorList>
    </citation>
    <scope>NUCLEOTIDE SEQUENCE</scope>
</reference>
<protein>
    <submittedName>
        <fullName evidence="1">Jg20830 protein</fullName>
    </submittedName>
</protein>
<dbReference type="EMBL" id="CAKXAJ010024867">
    <property type="protein sequence ID" value="CAH2232155.1"/>
    <property type="molecule type" value="Genomic_DNA"/>
</dbReference>